<dbReference type="GO" id="GO:0016209">
    <property type="term" value="F:antioxidant activity"/>
    <property type="evidence" value="ECO:0007669"/>
    <property type="project" value="InterPro"/>
</dbReference>
<dbReference type="InterPro" id="IPR000866">
    <property type="entry name" value="AhpC/TSA"/>
</dbReference>
<keyword evidence="2" id="KW-0201">Cytochrome c-type biogenesis</keyword>
<feature type="domain" description="Thioredoxin" evidence="5">
    <location>
        <begin position="216"/>
        <end position="357"/>
    </location>
</feature>
<dbReference type="PANTHER" id="PTHR42852">
    <property type="entry name" value="THIOL:DISULFIDE INTERCHANGE PROTEIN DSBE"/>
    <property type="match status" value="1"/>
</dbReference>
<dbReference type="PANTHER" id="PTHR42852:SF6">
    <property type="entry name" value="THIOL:DISULFIDE INTERCHANGE PROTEIN DSBE"/>
    <property type="match status" value="1"/>
</dbReference>
<name>A0A644YAQ7_9ZZZZ</name>
<dbReference type="AlphaFoldDB" id="A0A644YAQ7"/>
<reference evidence="6" key="1">
    <citation type="submission" date="2019-08" db="EMBL/GenBank/DDBJ databases">
        <authorList>
            <person name="Kucharzyk K."/>
            <person name="Murdoch R.W."/>
            <person name="Higgins S."/>
            <person name="Loffler F."/>
        </authorList>
    </citation>
    <scope>NUCLEOTIDE SEQUENCE</scope>
</reference>
<evidence type="ECO:0000256" key="4">
    <source>
        <dbReference type="ARBA" id="ARBA00023284"/>
    </source>
</evidence>
<gene>
    <name evidence="6" type="primary">resA_64</name>
    <name evidence="6" type="ORF">SDC9_70117</name>
</gene>
<protein>
    <submittedName>
        <fullName evidence="6">Thiol-disulfide oxidoreductase ResA</fullName>
    </submittedName>
</protein>
<organism evidence="6">
    <name type="scientific">bioreactor metagenome</name>
    <dbReference type="NCBI Taxonomy" id="1076179"/>
    <lineage>
        <taxon>unclassified sequences</taxon>
        <taxon>metagenomes</taxon>
        <taxon>ecological metagenomes</taxon>
    </lineage>
</organism>
<comment type="caution">
    <text evidence="6">The sequence shown here is derived from an EMBL/GenBank/DDBJ whole genome shotgun (WGS) entry which is preliminary data.</text>
</comment>
<dbReference type="GO" id="GO:0030313">
    <property type="term" value="C:cell envelope"/>
    <property type="evidence" value="ECO:0007669"/>
    <property type="project" value="UniProtKB-SubCell"/>
</dbReference>
<dbReference type="InterPro" id="IPR050553">
    <property type="entry name" value="Thioredoxin_ResA/DsbE_sf"/>
</dbReference>
<comment type="subcellular location">
    <subcellularLocation>
        <location evidence="1">Cell envelope</location>
    </subcellularLocation>
</comment>
<dbReference type="EMBL" id="VSSQ01004080">
    <property type="protein sequence ID" value="MPM23643.1"/>
    <property type="molecule type" value="Genomic_DNA"/>
</dbReference>
<proteinExistence type="predicted"/>
<dbReference type="Gene3D" id="3.40.30.10">
    <property type="entry name" value="Glutaredoxin"/>
    <property type="match status" value="1"/>
</dbReference>
<dbReference type="GO" id="GO:0017004">
    <property type="term" value="P:cytochrome complex assembly"/>
    <property type="evidence" value="ECO:0007669"/>
    <property type="project" value="UniProtKB-KW"/>
</dbReference>
<dbReference type="Pfam" id="PF00578">
    <property type="entry name" value="AhpC-TSA"/>
    <property type="match status" value="1"/>
</dbReference>
<dbReference type="CDD" id="cd02966">
    <property type="entry name" value="TlpA_like_family"/>
    <property type="match status" value="1"/>
</dbReference>
<dbReference type="PROSITE" id="PS51352">
    <property type="entry name" value="THIOREDOXIN_2"/>
    <property type="match status" value="1"/>
</dbReference>
<dbReference type="SUPFAM" id="SSF52833">
    <property type="entry name" value="Thioredoxin-like"/>
    <property type="match status" value="1"/>
</dbReference>
<keyword evidence="3" id="KW-1015">Disulfide bond</keyword>
<evidence type="ECO:0000259" key="5">
    <source>
        <dbReference type="PROSITE" id="PS51352"/>
    </source>
</evidence>
<evidence type="ECO:0000256" key="2">
    <source>
        <dbReference type="ARBA" id="ARBA00022748"/>
    </source>
</evidence>
<evidence type="ECO:0000256" key="1">
    <source>
        <dbReference type="ARBA" id="ARBA00004196"/>
    </source>
</evidence>
<dbReference type="InterPro" id="IPR036249">
    <property type="entry name" value="Thioredoxin-like_sf"/>
</dbReference>
<evidence type="ECO:0000256" key="3">
    <source>
        <dbReference type="ARBA" id="ARBA00023157"/>
    </source>
</evidence>
<sequence length="357" mass="40233">MNKKVLVLLMLLFVSGLSCGNDKMIIVGNVQIDRDFEVVLSIIGDDLKHQVIATTKSIGGKFRFEMEPFEKPTMAGLSFLGSVRGIIIEKGDVTYDYSHTEGSLVKGGFYNDLLYSWESSPRVKEIFQSLGNADRNSSNALRREMQKIQEEHMKGLLGHSDPYVKLFAFLELRGRTDDGMTLLDELQKEFPDNNEIKSFINMRESSRKIAEAAKKVAVGNKLIDFSAVTIDGKSVKFSEHVYKNKYTLLEIWASWCAPCRKAMKTFPPLYAKFQDSGFEIFAISVDEDKSKWEVASKEIKMPWIDVHNIFGGQNDVGELYGITSIPKNILFDSSGTIVALDVSADFLDKFLTEKVIK</sequence>
<dbReference type="GO" id="GO:0016491">
    <property type="term" value="F:oxidoreductase activity"/>
    <property type="evidence" value="ECO:0007669"/>
    <property type="project" value="InterPro"/>
</dbReference>
<dbReference type="PROSITE" id="PS51257">
    <property type="entry name" value="PROKAR_LIPOPROTEIN"/>
    <property type="match status" value="1"/>
</dbReference>
<accession>A0A644YAQ7</accession>
<keyword evidence="4" id="KW-0676">Redox-active center</keyword>
<evidence type="ECO:0000313" key="6">
    <source>
        <dbReference type="EMBL" id="MPM23643.1"/>
    </source>
</evidence>
<dbReference type="InterPro" id="IPR013766">
    <property type="entry name" value="Thioredoxin_domain"/>
</dbReference>